<dbReference type="Pfam" id="PF00583">
    <property type="entry name" value="Acetyltransf_1"/>
    <property type="match status" value="1"/>
</dbReference>
<protein>
    <submittedName>
        <fullName evidence="4">GNAT family N-acetyltransferase</fullName>
    </submittedName>
</protein>
<reference evidence="4 5" key="1">
    <citation type="submission" date="2016-10" db="EMBL/GenBank/DDBJ databases">
        <title>Comparative genome analysis of multiple Pseudomonas spp. focuses on biocontrol and plant growth promoting traits.</title>
        <authorList>
            <person name="Tao X.-Y."/>
            <person name="Taylor C.G."/>
        </authorList>
    </citation>
    <scope>NUCLEOTIDE SEQUENCE [LARGE SCALE GENOMIC DNA]</scope>
    <source>
        <strain evidence="4 5">48H11</strain>
    </source>
</reference>
<dbReference type="InterPro" id="IPR000182">
    <property type="entry name" value="GNAT_dom"/>
</dbReference>
<dbReference type="InterPro" id="IPR016181">
    <property type="entry name" value="Acyl_CoA_acyltransferase"/>
</dbReference>
<dbReference type="OrthoDB" id="572496at2"/>
<proteinExistence type="predicted"/>
<dbReference type="AlphaFoldDB" id="A0A423H9V6"/>
<dbReference type="PANTHER" id="PTHR43800:SF1">
    <property type="entry name" value="PEPTIDYL-LYSINE N-ACETYLTRANSFERASE YJAB"/>
    <property type="match status" value="1"/>
</dbReference>
<dbReference type="SUPFAM" id="SSF55729">
    <property type="entry name" value="Acyl-CoA N-acyltransferases (Nat)"/>
    <property type="match status" value="1"/>
</dbReference>
<evidence type="ECO:0000259" key="3">
    <source>
        <dbReference type="PROSITE" id="PS51186"/>
    </source>
</evidence>
<dbReference type="RefSeq" id="WP_123424696.1">
    <property type="nucleotide sequence ID" value="NZ_MOBJ01000006.1"/>
</dbReference>
<evidence type="ECO:0000313" key="5">
    <source>
        <dbReference type="Proteomes" id="UP000286071"/>
    </source>
</evidence>
<keyword evidence="2" id="KW-0012">Acyltransferase</keyword>
<dbReference type="CDD" id="cd04301">
    <property type="entry name" value="NAT_SF"/>
    <property type="match status" value="1"/>
</dbReference>
<sequence length="182" mass="20050">MTPSLRRAQLADASALPAVERSAAALFRNDPELAWLADAPVTSVEQHQHDIRCALIWVAEAADASIVGFLSAHTVDTELHIQEVSVSSGFQGQGLGRRLLQTALEHARHNGLTALTLTTFRELPWNELFYRRFGFQTLPFSSLDQRLKAVLEAEISHGLPGTRRCAMRYCAGSRLTSKPPCT</sequence>
<organism evidence="4 5">
    <name type="scientific">Pseudomonas brassicacearum</name>
    <dbReference type="NCBI Taxonomy" id="930166"/>
    <lineage>
        <taxon>Bacteria</taxon>
        <taxon>Pseudomonadati</taxon>
        <taxon>Pseudomonadota</taxon>
        <taxon>Gammaproteobacteria</taxon>
        <taxon>Pseudomonadales</taxon>
        <taxon>Pseudomonadaceae</taxon>
        <taxon>Pseudomonas</taxon>
    </lineage>
</organism>
<evidence type="ECO:0000313" key="4">
    <source>
        <dbReference type="EMBL" id="RON09952.1"/>
    </source>
</evidence>
<dbReference type="EMBL" id="MOBJ01000006">
    <property type="protein sequence ID" value="RON09952.1"/>
    <property type="molecule type" value="Genomic_DNA"/>
</dbReference>
<feature type="domain" description="N-acetyltransferase" evidence="3">
    <location>
        <begin position="3"/>
        <end position="154"/>
    </location>
</feature>
<dbReference type="PROSITE" id="PS51186">
    <property type="entry name" value="GNAT"/>
    <property type="match status" value="1"/>
</dbReference>
<gene>
    <name evidence="4" type="ORF">BK659_08565</name>
</gene>
<comment type="caution">
    <text evidence="4">The sequence shown here is derived from an EMBL/GenBank/DDBJ whole genome shotgun (WGS) entry which is preliminary data.</text>
</comment>
<evidence type="ECO:0000256" key="1">
    <source>
        <dbReference type="ARBA" id="ARBA00022679"/>
    </source>
</evidence>
<dbReference type="PANTHER" id="PTHR43800">
    <property type="entry name" value="PEPTIDYL-LYSINE N-ACETYLTRANSFERASE YJAB"/>
    <property type="match status" value="1"/>
</dbReference>
<keyword evidence="1 4" id="KW-0808">Transferase</keyword>
<dbReference type="GO" id="GO:0016747">
    <property type="term" value="F:acyltransferase activity, transferring groups other than amino-acyl groups"/>
    <property type="evidence" value="ECO:0007669"/>
    <property type="project" value="InterPro"/>
</dbReference>
<evidence type="ECO:0000256" key="2">
    <source>
        <dbReference type="ARBA" id="ARBA00023315"/>
    </source>
</evidence>
<dbReference type="Proteomes" id="UP000286071">
    <property type="component" value="Unassembled WGS sequence"/>
</dbReference>
<dbReference type="Gene3D" id="3.40.630.30">
    <property type="match status" value="1"/>
</dbReference>
<name>A0A423H9V6_9PSED</name>
<accession>A0A423H9V6</accession>